<keyword evidence="1" id="KW-0732">Signal</keyword>
<protein>
    <submittedName>
        <fullName evidence="2">Uncharacterized protein</fullName>
    </submittedName>
</protein>
<feature type="signal peptide" evidence="1">
    <location>
        <begin position="1"/>
        <end position="22"/>
    </location>
</feature>
<sequence>MSWIAPLLLIAAQAAAPAAAAAAEGAKPVDPEVAAQVPLIAGKLQGWQGAWGAVDGKLACRTMKSTGDSEIDMIGCGAMMACVKPVFPKLKALADGPGSEADKKAKMGTILAGQSTCLKERRGQGIAALALKRGAS</sequence>
<dbReference type="Proteomes" id="UP000439522">
    <property type="component" value="Unassembled WGS sequence"/>
</dbReference>
<reference evidence="2 3" key="1">
    <citation type="submission" date="2019-12" db="EMBL/GenBank/DDBJ databases">
        <title>Genomic-based taxomic classification of the family Erythrobacteraceae.</title>
        <authorList>
            <person name="Xu L."/>
        </authorList>
    </citation>
    <scope>NUCLEOTIDE SEQUENCE [LARGE SCALE GENOMIC DNA]</scope>
    <source>
        <strain evidence="2 3">100921-2</strain>
    </source>
</reference>
<dbReference type="AlphaFoldDB" id="A0A6I4TDS7"/>
<accession>A0A6I4TDS7</accession>
<evidence type="ECO:0000256" key="1">
    <source>
        <dbReference type="SAM" id="SignalP"/>
    </source>
</evidence>
<feature type="chain" id="PRO_5026334382" evidence="1">
    <location>
        <begin position="23"/>
        <end position="136"/>
    </location>
</feature>
<comment type="caution">
    <text evidence="2">The sequence shown here is derived from an EMBL/GenBank/DDBJ whole genome shotgun (WGS) entry which is preliminary data.</text>
</comment>
<dbReference type="EMBL" id="WTZA01000001">
    <property type="protein sequence ID" value="MXO75382.1"/>
    <property type="molecule type" value="Genomic_DNA"/>
</dbReference>
<keyword evidence="3" id="KW-1185">Reference proteome</keyword>
<organism evidence="2 3">
    <name type="scientific">Tsuneonella aeria</name>
    <dbReference type="NCBI Taxonomy" id="1837929"/>
    <lineage>
        <taxon>Bacteria</taxon>
        <taxon>Pseudomonadati</taxon>
        <taxon>Pseudomonadota</taxon>
        <taxon>Alphaproteobacteria</taxon>
        <taxon>Sphingomonadales</taxon>
        <taxon>Erythrobacteraceae</taxon>
        <taxon>Tsuneonella</taxon>
    </lineage>
</organism>
<evidence type="ECO:0000313" key="3">
    <source>
        <dbReference type="Proteomes" id="UP000439522"/>
    </source>
</evidence>
<gene>
    <name evidence="2" type="ORF">GRI40_09170</name>
</gene>
<name>A0A6I4TDS7_9SPHN</name>
<dbReference type="OrthoDB" id="7429071at2"/>
<dbReference type="RefSeq" id="WP_160611028.1">
    <property type="nucleotide sequence ID" value="NZ_WTZA01000001.1"/>
</dbReference>
<proteinExistence type="predicted"/>
<evidence type="ECO:0000313" key="2">
    <source>
        <dbReference type="EMBL" id="MXO75382.1"/>
    </source>
</evidence>